<evidence type="ECO:0000313" key="1">
    <source>
        <dbReference type="EMBL" id="MFB2879050.1"/>
    </source>
</evidence>
<gene>
    <name evidence="1" type="ORF">ACE1CC_19530</name>
</gene>
<organism evidence="1 2">
    <name type="scientific">Floridaenema aerugineum BLCC-F46</name>
    <dbReference type="NCBI Taxonomy" id="3153654"/>
    <lineage>
        <taxon>Bacteria</taxon>
        <taxon>Bacillati</taxon>
        <taxon>Cyanobacteriota</taxon>
        <taxon>Cyanophyceae</taxon>
        <taxon>Oscillatoriophycideae</taxon>
        <taxon>Aerosakkonematales</taxon>
        <taxon>Aerosakkonemataceae</taxon>
        <taxon>Floridanema</taxon>
        <taxon>Floridanema aerugineum</taxon>
    </lineage>
</organism>
<accession>A0ABV4X8E1</accession>
<dbReference type="Proteomes" id="UP001576774">
    <property type="component" value="Unassembled WGS sequence"/>
</dbReference>
<keyword evidence="2" id="KW-1185">Reference proteome</keyword>
<reference evidence="1 2" key="1">
    <citation type="submission" date="2024-09" db="EMBL/GenBank/DDBJ databases">
        <title>Floridaenema gen nov. (Aerosakkonemataceae, Aerosakkonematales ord. nov., Cyanobacteria) from benthic tropical and subtropical fresh waters, with the description of four new species.</title>
        <authorList>
            <person name="Moretto J.A."/>
            <person name="Berthold D.E."/>
            <person name="Lefler F.W."/>
            <person name="Huang I.-S."/>
            <person name="Laughinghouse H. IV."/>
        </authorList>
    </citation>
    <scope>NUCLEOTIDE SEQUENCE [LARGE SCALE GENOMIC DNA]</scope>
    <source>
        <strain evidence="1 2">BLCC-F46</strain>
    </source>
</reference>
<protein>
    <submittedName>
        <fullName evidence="1">Uncharacterized protein</fullName>
    </submittedName>
</protein>
<evidence type="ECO:0000313" key="2">
    <source>
        <dbReference type="Proteomes" id="UP001576774"/>
    </source>
</evidence>
<name>A0ABV4X8E1_9CYAN</name>
<sequence length="150" mass="17628">MSESNILNIQLPAEDSDRLTQEAKRRQIDRTTLAQMLLHKSLANLDIESLEKLYNFRQKTEVLDFLEKHPFLIPLLLEAHPHIRQHFPDSPLFLQYITDPEIDFPQLAIYIDRPEELNAEEAIDKLESIDDDWWIDAEPQSQGKMFIGFN</sequence>
<dbReference type="EMBL" id="JBHFNQ010000146">
    <property type="protein sequence ID" value="MFB2879050.1"/>
    <property type="molecule type" value="Genomic_DNA"/>
</dbReference>
<dbReference type="RefSeq" id="WP_413272101.1">
    <property type="nucleotide sequence ID" value="NZ_JBHFNQ010000146.1"/>
</dbReference>
<proteinExistence type="predicted"/>
<comment type="caution">
    <text evidence="1">The sequence shown here is derived from an EMBL/GenBank/DDBJ whole genome shotgun (WGS) entry which is preliminary data.</text>
</comment>